<feature type="binding site" evidence="19">
    <location>
        <position position="432"/>
    </location>
    <ligand>
        <name>substrate</name>
    </ligand>
</feature>
<dbReference type="GO" id="GO:0000105">
    <property type="term" value="P:L-histidine biosynthetic process"/>
    <property type="evidence" value="ECO:0007669"/>
    <property type="project" value="UniProtKB-UniRule"/>
</dbReference>
<evidence type="ECO:0000256" key="14">
    <source>
        <dbReference type="ARBA" id="ARBA00023027"/>
    </source>
</evidence>
<dbReference type="Gene3D" id="3.90.1150.10">
    <property type="entry name" value="Aspartate Aminotransferase, domain 1"/>
    <property type="match status" value="1"/>
</dbReference>
<sequence length="805" mass="87827">MIEAPAMTTPTAIRRLDAADPDFARHLDHLLSWESVSDDSVNQRVLDIIKAVRERGDEALVEFTQKFDGLQVASMADLILPRERLELALTRITPVQREALEKAAERVRSYHEKQKQDSWSYTEADGTVLGQKVTPLDRAGLYVPGGKASYPSSVLMNAIPAKVAGVTEVVMVVPTPRGEINELVLAAACIAGVDRVFTIGGAQAVAALAYGTESVPKVDKVVGPGNIYVATAKRHVFGQVGIDMIAGPSEILVVCDGQTDPDWIAMDLFSQAEHDEDAQAILVSPDADFLDKVAASITRLLPTMERAAIVETSINGRGALIKVADMAQAIEVANRIAPEHLELSVADPEAWLPQIRHAGAIFMGRHTSEALGDYCAGPNHVLPTSGTARFSSPLGVYDFQKRSSIIYCSPQGASELGKTASVLARGESLSGHARSAEYRITDPDWKAGNTRGRQIMSKFWSPFVSDLVPYVPGEQPKLTRLVKLNTNENPYGPSPKAVEAMRAALTDDLRLYPDPNSDLLKHAVADYYKVQPNQVFLGNGSDEVLAHIFHALFQHDAPLLFPDISYSFYPVYCGLYGIDYEMIALDDQFQIRAEDYARPNAGIIFPNPNAPTGCLLGLDKVEQIIKASPDSVVVVDEAYIDFGGETAITLVDRYPNLLVTQTLSKSRSLAGLRVGLAVGHPDLIEALERVKNSFNSYPLDRMANVGGAAAFEDREHFESTRNKVIESREALVEQLQGKGFEVLPSAANFIFARHPQHDAAALAAKLREQGVIVRHFKQQRIAQFLRISIGTPEQHQALLEGLSDI</sequence>
<evidence type="ECO:0000256" key="11">
    <source>
        <dbReference type="ARBA" id="ARBA00022833"/>
    </source>
</evidence>
<feature type="binding site" evidence="19">
    <location>
        <position position="373"/>
    </location>
    <ligand>
        <name>Zn(2+)</name>
        <dbReference type="ChEBI" id="CHEBI:29105"/>
    </ligand>
</feature>
<dbReference type="PRINTS" id="PR00083">
    <property type="entry name" value="HOLDHDRGNASE"/>
</dbReference>
<evidence type="ECO:0000256" key="18">
    <source>
        <dbReference type="HAMAP-Rule" id="MF_01023"/>
    </source>
</evidence>
<dbReference type="GO" id="GO:0051287">
    <property type="term" value="F:NAD binding"/>
    <property type="evidence" value="ECO:0007669"/>
    <property type="project" value="InterPro"/>
</dbReference>
<keyword evidence="7 18" id="KW-0032">Aminotransferase</keyword>
<comment type="cofactor">
    <cofactor evidence="1 18">
        <name>pyridoxal 5'-phosphate</name>
        <dbReference type="ChEBI" id="CHEBI:597326"/>
    </cofactor>
</comment>
<dbReference type="UniPathway" id="UPA00031">
    <property type="reaction ID" value="UER00012"/>
</dbReference>
<feature type="binding site" evidence="19">
    <location>
        <position position="249"/>
    </location>
    <ligand>
        <name>substrate</name>
    </ligand>
</feature>
<comment type="cofactor">
    <cofactor evidence="19">
        <name>Zn(2+)</name>
        <dbReference type="ChEBI" id="CHEBI:29105"/>
    </cofactor>
    <text evidence="19">Binds 1 zinc ion per subunit.</text>
</comment>
<evidence type="ECO:0000256" key="8">
    <source>
        <dbReference type="ARBA" id="ARBA00022605"/>
    </source>
</evidence>
<dbReference type="Gene3D" id="3.40.640.10">
    <property type="entry name" value="Type I PLP-dependent aspartate aminotransferase-like (Major domain)"/>
    <property type="match status" value="1"/>
</dbReference>
<gene>
    <name evidence="18" type="primary">hisC</name>
    <name evidence="19" type="synonym">hisD</name>
    <name evidence="21" type="ORF">ALO41_04888</name>
</gene>
<keyword evidence="12 18" id="KW-0663">Pyridoxal phosphate</keyword>
<reference evidence="21 22" key="1">
    <citation type="submission" date="2015-09" db="EMBL/GenBank/DDBJ databases">
        <title>Genome announcement of multiple Pseudomonas syringae strains.</title>
        <authorList>
            <person name="Thakur S."/>
            <person name="Wang P.W."/>
            <person name="Gong Y."/>
            <person name="Weir B.S."/>
            <person name="Guttman D.S."/>
        </authorList>
    </citation>
    <scope>NUCLEOTIDE SEQUENCE [LARGE SCALE GENOMIC DNA]</scope>
    <source>
        <strain evidence="21 22">ICMP3962</strain>
    </source>
</reference>
<feature type="binding site" evidence="19">
    <location>
        <position position="432"/>
    </location>
    <ligand>
        <name>Zn(2+)</name>
        <dbReference type="ChEBI" id="CHEBI:29105"/>
    </ligand>
</feature>
<dbReference type="CDD" id="cd00609">
    <property type="entry name" value="AAT_like"/>
    <property type="match status" value="1"/>
</dbReference>
<feature type="binding site" evidence="19">
    <location>
        <position position="274"/>
    </location>
    <ligand>
        <name>substrate</name>
    </ligand>
</feature>
<keyword evidence="9 18" id="KW-0808">Transferase</keyword>
<evidence type="ECO:0000256" key="13">
    <source>
        <dbReference type="ARBA" id="ARBA00023002"/>
    </source>
</evidence>
<comment type="function">
    <text evidence="2 19">Catalyzes the sequential NAD-dependent oxidations of L-histidinol to L-histidinaldehyde and then to L-histidine.</text>
</comment>
<feature type="modified residue" description="N6-(pyridoxal phosphate)lysine" evidence="18">
    <location>
        <position position="665"/>
    </location>
</feature>
<comment type="catalytic activity">
    <reaction evidence="16 18">
        <text>L-histidinol phosphate + 2-oxoglutarate = 3-(imidazol-4-yl)-2-oxopropyl phosphate + L-glutamate</text>
        <dbReference type="Rhea" id="RHEA:23744"/>
        <dbReference type="ChEBI" id="CHEBI:16810"/>
        <dbReference type="ChEBI" id="CHEBI:29985"/>
        <dbReference type="ChEBI" id="CHEBI:57766"/>
        <dbReference type="ChEBI" id="CHEBI:57980"/>
        <dbReference type="EC" id="2.6.1.9"/>
    </reaction>
</comment>
<dbReference type="HAMAP" id="MF_01024">
    <property type="entry name" value="HisD"/>
    <property type="match status" value="1"/>
</dbReference>
<dbReference type="InterPro" id="IPR015424">
    <property type="entry name" value="PyrdxlP-dep_Trfase"/>
</dbReference>
<dbReference type="FunFam" id="3.40.50.1980:FF:000004">
    <property type="entry name" value="Histidinol dehydrogenase"/>
    <property type="match status" value="1"/>
</dbReference>
<protein>
    <recommendedName>
        <fullName evidence="18 19">Multifunctional fusion protein</fullName>
    </recommendedName>
    <domain>
        <recommendedName>
            <fullName evidence="18">Histidinol-phosphate aminotransferase</fullName>
            <ecNumber evidence="18">2.6.1.9</ecNumber>
        </recommendedName>
        <alternativeName>
            <fullName evidence="18">Imidazole acetol-phosphate transaminase</fullName>
        </alternativeName>
    </domain>
    <domain>
        <recommendedName>
            <fullName evidence="19">Histidinol dehydrogenase</fullName>
            <shortName evidence="19">HDH</shortName>
            <ecNumber evidence="19">1.1.1.23</ecNumber>
        </recommendedName>
    </domain>
</protein>
<dbReference type="PANTHER" id="PTHR21256">
    <property type="entry name" value="HISTIDINOL DEHYDROGENASE HDH"/>
    <property type="match status" value="1"/>
</dbReference>
<organism evidence="21 22">
    <name type="scientific">Pseudomonas amygdali pv. ulmi</name>
    <dbReference type="NCBI Taxonomy" id="251720"/>
    <lineage>
        <taxon>Bacteria</taxon>
        <taxon>Pseudomonadati</taxon>
        <taxon>Pseudomonadota</taxon>
        <taxon>Gammaproteobacteria</taxon>
        <taxon>Pseudomonadales</taxon>
        <taxon>Pseudomonadaceae</taxon>
        <taxon>Pseudomonas</taxon>
        <taxon>Pseudomonas amygdali</taxon>
    </lineage>
</organism>
<keyword evidence="13 19" id="KW-0560">Oxidoreductase</keyword>
<comment type="caution">
    <text evidence="21">The sequence shown here is derived from an EMBL/GenBank/DDBJ whole genome shotgun (WGS) entry which is preliminary data.</text>
</comment>
<dbReference type="Pfam" id="PF00815">
    <property type="entry name" value="Histidinol_dh"/>
    <property type="match status" value="1"/>
</dbReference>
<comment type="subunit">
    <text evidence="6 18">Homodimer.</text>
</comment>
<dbReference type="SUPFAM" id="SSF53720">
    <property type="entry name" value="ALDH-like"/>
    <property type="match status" value="1"/>
</dbReference>
<dbReference type="InterPro" id="IPR015421">
    <property type="entry name" value="PyrdxlP-dep_Trfase_major"/>
</dbReference>
<dbReference type="InterPro" id="IPR001692">
    <property type="entry name" value="Histidinol_DH_CS"/>
</dbReference>
<comment type="pathway">
    <text evidence="3 19">Amino-acid biosynthesis; L-histidine biosynthesis; L-histidine from 5-phospho-alpha-D-ribose 1-diphosphate: step 9/9.</text>
</comment>
<feature type="active site" description="Proton acceptor" evidence="19">
    <location>
        <position position="340"/>
    </location>
</feature>
<evidence type="ECO:0000313" key="21">
    <source>
        <dbReference type="EMBL" id="KPZ11184.1"/>
    </source>
</evidence>
<evidence type="ECO:0000256" key="7">
    <source>
        <dbReference type="ARBA" id="ARBA00022576"/>
    </source>
</evidence>
<evidence type="ECO:0000256" key="9">
    <source>
        <dbReference type="ARBA" id="ARBA00022679"/>
    </source>
</evidence>
<dbReference type="SUPFAM" id="SSF53383">
    <property type="entry name" value="PLP-dependent transferases"/>
    <property type="match status" value="1"/>
</dbReference>
<dbReference type="HAMAP" id="MF_01023">
    <property type="entry name" value="HisC_aminotrans_2"/>
    <property type="match status" value="1"/>
</dbReference>
<evidence type="ECO:0000256" key="17">
    <source>
        <dbReference type="ARBA" id="ARBA00049489"/>
    </source>
</evidence>
<evidence type="ECO:0000256" key="2">
    <source>
        <dbReference type="ARBA" id="ARBA00003850"/>
    </source>
</evidence>
<feature type="active site" description="Proton acceptor" evidence="19">
    <location>
        <position position="339"/>
    </location>
</feature>
<dbReference type="GO" id="GO:0004400">
    <property type="term" value="F:histidinol-phosphate transaminase activity"/>
    <property type="evidence" value="ECO:0007669"/>
    <property type="project" value="UniProtKB-UniRule"/>
</dbReference>
<feature type="binding site" evidence="19">
    <location>
        <position position="142"/>
    </location>
    <ligand>
        <name>NAD(+)</name>
        <dbReference type="ChEBI" id="CHEBI:57540"/>
    </ligand>
</feature>
<feature type="binding site" evidence="19">
    <location>
        <position position="373"/>
    </location>
    <ligand>
        <name>substrate</name>
    </ligand>
</feature>
<dbReference type="Gene3D" id="1.20.5.1300">
    <property type="match status" value="1"/>
</dbReference>
<dbReference type="InterPro" id="IPR004839">
    <property type="entry name" value="Aminotransferase_I/II_large"/>
</dbReference>
<evidence type="ECO:0000256" key="1">
    <source>
        <dbReference type="ARBA" id="ARBA00001933"/>
    </source>
</evidence>
<evidence type="ECO:0000313" key="22">
    <source>
        <dbReference type="Proteomes" id="UP000050266"/>
    </source>
</evidence>
<evidence type="ECO:0000256" key="19">
    <source>
        <dbReference type="HAMAP-Rule" id="MF_01024"/>
    </source>
</evidence>
<accession>A0A0Q0GCX6</accession>
<feature type="binding site" evidence="19">
    <location>
        <position position="274"/>
    </location>
    <ligand>
        <name>Zn(2+)</name>
        <dbReference type="ChEBI" id="CHEBI:29105"/>
    </ligand>
</feature>
<dbReference type="Pfam" id="PF00155">
    <property type="entry name" value="Aminotran_1_2"/>
    <property type="match status" value="1"/>
</dbReference>
<evidence type="ECO:0000256" key="5">
    <source>
        <dbReference type="ARBA" id="ARBA00010178"/>
    </source>
</evidence>
<feature type="binding site" evidence="19">
    <location>
        <position position="427"/>
    </location>
    <ligand>
        <name>substrate</name>
    </ligand>
</feature>
<feature type="binding site" evidence="19">
    <location>
        <position position="340"/>
    </location>
    <ligand>
        <name>substrate</name>
    </ligand>
</feature>
<dbReference type="AlphaFoldDB" id="A0A0Q0GCX6"/>
<dbReference type="InterPro" id="IPR005861">
    <property type="entry name" value="HisP_aminotrans"/>
</dbReference>
<dbReference type="GO" id="GO:0005829">
    <property type="term" value="C:cytosol"/>
    <property type="evidence" value="ECO:0007669"/>
    <property type="project" value="TreeGrafter"/>
</dbReference>
<comment type="catalytic activity">
    <reaction evidence="17 19">
        <text>L-histidinol + 2 NAD(+) + H2O = L-histidine + 2 NADH + 3 H(+)</text>
        <dbReference type="Rhea" id="RHEA:20641"/>
        <dbReference type="ChEBI" id="CHEBI:15377"/>
        <dbReference type="ChEBI" id="CHEBI:15378"/>
        <dbReference type="ChEBI" id="CHEBI:57540"/>
        <dbReference type="ChEBI" id="CHEBI:57595"/>
        <dbReference type="ChEBI" id="CHEBI:57699"/>
        <dbReference type="ChEBI" id="CHEBI:57945"/>
        <dbReference type="EC" id="1.1.1.23"/>
    </reaction>
</comment>
<keyword evidence="15 18" id="KW-0368">Histidine biosynthesis</keyword>
<dbReference type="Proteomes" id="UP000050266">
    <property type="component" value="Unassembled WGS sequence"/>
</dbReference>
<evidence type="ECO:0000256" key="10">
    <source>
        <dbReference type="ARBA" id="ARBA00022723"/>
    </source>
</evidence>
<dbReference type="FunFam" id="3.40.50.1980:FF:000010">
    <property type="entry name" value="Histidinol dehydrogenase"/>
    <property type="match status" value="1"/>
</dbReference>
<dbReference type="PANTHER" id="PTHR21256:SF2">
    <property type="entry name" value="HISTIDINE BIOSYNTHESIS TRIFUNCTIONAL PROTEIN"/>
    <property type="match status" value="1"/>
</dbReference>
<feature type="binding site" evidence="19">
    <location>
        <position position="271"/>
    </location>
    <ligand>
        <name>Zn(2+)</name>
        <dbReference type="ChEBI" id="CHEBI:29105"/>
    </ligand>
</feature>
<evidence type="ECO:0000256" key="4">
    <source>
        <dbReference type="ARBA" id="ARBA00005011"/>
    </source>
</evidence>
<dbReference type="InterPro" id="IPR001917">
    <property type="entry name" value="Aminotrans_II_pyridoxalP_BS"/>
</dbReference>
<feature type="domain" description="Aminotransferase class I/classII large" evidence="20">
    <location>
        <begin position="481"/>
        <end position="801"/>
    </location>
</feature>
<keyword evidence="10 19" id="KW-0479">Metal-binding</keyword>
<dbReference type="PROSITE" id="PS00611">
    <property type="entry name" value="HISOL_DEHYDROGENASE"/>
    <property type="match status" value="1"/>
</dbReference>
<keyword evidence="14 19" id="KW-0520">NAD</keyword>
<comment type="similarity">
    <text evidence="5 19">Belongs to the histidinol dehydrogenase family.</text>
</comment>
<feature type="binding site" evidence="19">
    <location>
        <position position="226"/>
    </location>
    <ligand>
        <name>NAD(+)</name>
        <dbReference type="ChEBI" id="CHEBI:57540"/>
    </ligand>
</feature>
<comment type="similarity">
    <text evidence="18">Belongs to the class-II pyridoxal-phosphate-dependent aminotransferase family. Histidinol-phosphate aminotransferase subfamily.</text>
</comment>
<evidence type="ECO:0000256" key="15">
    <source>
        <dbReference type="ARBA" id="ARBA00023102"/>
    </source>
</evidence>
<dbReference type="NCBIfam" id="TIGR01141">
    <property type="entry name" value="hisC"/>
    <property type="match status" value="1"/>
</dbReference>
<feature type="binding site" evidence="19">
    <location>
        <position position="203"/>
    </location>
    <ligand>
        <name>NAD(+)</name>
        <dbReference type="ChEBI" id="CHEBI:57540"/>
    </ligand>
</feature>
<dbReference type="CDD" id="cd06572">
    <property type="entry name" value="Histidinol_dh"/>
    <property type="match status" value="1"/>
</dbReference>
<proteinExistence type="inferred from homology"/>
<dbReference type="EMBL" id="LJRQ01000249">
    <property type="protein sequence ID" value="KPZ11184.1"/>
    <property type="molecule type" value="Genomic_DNA"/>
</dbReference>
<dbReference type="GO" id="GO:0004399">
    <property type="term" value="F:histidinol dehydrogenase activity"/>
    <property type="evidence" value="ECO:0007669"/>
    <property type="project" value="UniProtKB-UniRule"/>
</dbReference>
<keyword evidence="11 19" id="KW-0862">Zinc</keyword>
<dbReference type="EC" id="2.6.1.9" evidence="18"/>
<feature type="binding site" evidence="19">
    <location>
        <position position="271"/>
    </location>
    <ligand>
        <name>substrate</name>
    </ligand>
</feature>
<dbReference type="NCBIfam" id="TIGR00069">
    <property type="entry name" value="hisD"/>
    <property type="match status" value="1"/>
</dbReference>
<dbReference type="PATRIC" id="fig|251720.4.peg.1972"/>
<evidence type="ECO:0000256" key="12">
    <source>
        <dbReference type="ARBA" id="ARBA00022898"/>
    </source>
</evidence>
<dbReference type="InterPro" id="IPR015422">
    <property type="entry name" value="PyrdxlP-dep_Trfase_small"/>
</dbReference>
<evidence type="ECO:0000259" key="20">
    <source>
        <dbReference type="Pfam" id="PF00155"/>
    </source>
</evidence>
<evidence type="ECO:0000256" key="16">
    <source>
        <dbReference type="ARBA" id="ARBA00047481"/>
    </source>
</evidence>
<comment type="pathway">
    <text evidence="4 18">Amino-acid biosynthesis; L-histidine biosynthesis; L-histidine from 5-phospho-alpha-D-ribose 1-diphosphate: step 7/9.</text>
</comment>
<dbReference type="GO" id="GO:0030170">
    <property type="term" value="F:pyridoxal phosphate binding"/>
    <property type="evidence" value="ECO:0007669"/>
    <property type="project" value="InterPro"/>
</dbReference>
<evidence type="ECO:0000256" key="3">
    <source>
        <dbReference type="ARBA" id="ARBA00004940"/>
    </source>
</evidence>
<name>A0A0Q0GCX6_PSEA0</name>
<keyword evidence="8 18" id="KW-0028">Amino-acid biosynthesis</keyword>
<evidence type="ECO:0000256" key="6">
    <source>
        <dbReference type="ARBA" id="ARBA00011738"/>
    </source>
</evidence>
<dbReference type="InterPro" id="IPR012131">
    <property type="entry name" value="Hstdl_DH"/>
</dbReference>
<dbReference type="EC" id="1.1.1.23" evidence="19"/>
<dbReference type="InterPro" id="IPR016161">
    <property type="entry name" value="Ald_DH/histidinol_DH"/>
</dbReference>
<dbReference type="Gene3D" id="3.40.50.1980">
    <property type="entry name" value="Nitrogenase molybdenum iron protein domain"/>
    <property type="match status" value="2"/>
</dbReference>
<dbReference type="GO" id="GO:0008270">
    <property type="term" value="F:zinc ion binding"/>
    <property type="evidence" value="ECO:0007669"/>
    <property type="project" value="UniProtKB-UniRule"/>
</dbReference>
<dbReference type="PROSITE" id="PS00599">
    <property type="entry name" value="AA_TRANSFER_CLASS_2"/>
    <property type="match status" value="1"/>
</dbReference>